<reference evidence="2 3" key="1">
    <citation type="submission" date="2023-07" db="EMBL/GenBank/DDBJ databases">
        <authorList>
            <person name="Lian W.-H."/>
        </authorList>
    </citation>
    <scope>NUCLEOTIDE SEQUENCE [LARGE SCALE GENOMIC DNA]</scope>
    <source>
        <strain evidence="2 3">SYSU DXS3180</strain>
    </source>
</reference>
<organism evidence="2 3">
    <name type="scientific">Danxiaibacter flavus</name>
    <dbReference type="NCBI Taxonomy" id="3049108"/>
    <lineage>
        <taxon>Bacteria</taxon>
        <taxon>Pseudomonadati</taxon>
        <taxon>Bacteroidota</taxon>
        <taxon>Chitinophagia</taxon>
        <taxon>Chitinophagales</taxon>
        <taxon>Chitinophagaceae</taxon>
        <taxon>Danxiaibacter</taxon>
    </lineage>
</organism>
<dbReference type="Gene3D" id="3.40.50.2000">
    <property type="entry name" value="Glycogen Phosphorylase B"/>
    <property type="match status" value="2"/>
</dbReference>
<dbReference type="EC" id="2.4.-.-" evidence="2"/>
<dbReference type="PANTHER" id="PTHR12526">
    <property type="entry name" value="GLYCOSYLTRANSFERASE"/>
    <property type="match status" value="1"/>
</dbReference>
<keyword evidence="3" id="KW-1185">Reference proteome</keyword>
<evidence type="ECO:0000313" key="2">
    <source>
        <dbReference type="EMBL" id="MEX6688920.1"/>
    </source>
</evidence>
<dbReference type="GO" id="GO:0016757">
    <property type="term" value="F:glycosyltransferase activity"/>
    <property type="evidence" value="ECO:0007669"/>
    <property type="project" value="UniProtKB-KW"/>
</dbReference>
<dbReference type="RefSeq" id="WP_369330330.1">
    <property type="nucleotide sequence ID" value="NZ_JAULBC010000005.1"/>
</dbReference>
<sequence length="378" mass="43493">MDKQLYISCVSSGFGGLEINTLKLAEWLTEYGWQVHLLLLGDSKMHEAAGKFSKNITTVPKGFFMKWRKVTYMRRWINANDQSPIIFTALNKDIATASLYKRLYKSNAIVIYQQQMKVGVKKKSPVHMLRYQMVDAWISPLPYLIEETLEKTTITRDKIKLIPLSIDAKPFLENPETKSSARQNLHLPQNVKLIGVLGRIDPEKGQDFLIRCIKVLEEKYQSDYHLAIMGNITPEHGEEYMNGLHSLAESLQIKDRVHFLPFSWDVKQFYRAIDVFAMASRGEHFGMVTVEAMASGCPVVGTNKDGTKELLEDGRLGYLFEYNNESDFCEQLQQLESNEDLNSMLENAKKAVVEKYSKERMCEGMDELFVHLVEKRNK</sequence>
<dbReference type="EMBL" id="JAULBC010000005">
    <property type="protein sequence ID" value="MEX6688920.1"/>
    <property type="molecule type" value="Genomic_DNA"/>
</dbReference>
<comment type="caution">
    <text evidence="2">The sequence shown here is derived from an EMBL/GenBank/DDBJ whole genome shotgun (WGS) entry which is preliminary data.</text>
</comment>
<keyword evidence="2" id="KW-0328">Glycosyltransferase</keyword>
<dbReference type="CDD" id="cd03801">
    <property type="entry name" value="GT4_PimA-like"/>
    <property type="match status" value="1"/>
</dbReference>
<feature type="domain" description="Glycosyl transferase family 1" evidence="1">
    <location>
        <begin position="181"/>
        <end position="350"/>
    </location>
</feature>
<keyword evidence="2" id="KW-0808">Transferase</keyword>
<gene>
    <name evidence="2" type="ORF">QTN47_15535</name>
</gene>
<protein>
    <submittedName>
        <fullName evidence="2">Glycosyltransferase family 4 protein</fullName>
        <ecNumber evidence="2">2.4.-.-</ecNumber>
    </submittedName>
</protein>
<proteinExistence type="predicted"/>
<dbReference type="PANTHER" id="PTHR12526:SF634">
    <property type="entry name" value="BLL3361 PROTEIN"/>
    <property type="match status" value="1"/>
</dbReference>
<evidence type="ECO:0000259" key="1">
    <source>
        <dbReference type="Pfam" id="PF00534"/>
    </source>
</evidence>
<accession>A0ABV3ZHF3</accession>
<dbReference type="Proteomes" id="UP001560573">
    <property type="component" value="Unassembled WGS sequence"/>
</dbReference>
<evidence type="ECO:0000313" key="3">
    <source>
        <dbReference type="Proteomes" id="UP001560573"/>
    </source>
</evidence>
<dbReference type="SUPFAM" id="SSF53756">
    <property type="entry name" value="UDP-Glycosyltransferase/glycogen phosphorylase"/>
    <property type="match status" value="1"/>
</dbReference>
<dbReference type="InterPro" id="IPR001296">
    <property type="entry name" value="Glyco_trans_1"/>
</dbReference>
<name>A0ABV3ZHF3_9BACT</name>
<dbReference type="Pfam" id="PF00534">
    <property type="entry name" value="Glycos_transf_1"/>
    <property type="match status" value="1"/>
</dbReference>